<dbReference type="SUPFAM" id="SSF50022">
    <property type="entry name" value="ISP domain"/>
    <property type="match status" value="1"/>
</dbReference>
<evidence type="ECO:0000256" key="6">
    <source>
        <dbReference type="ARBA" id="ARBA00034078"/>
    </source>
</evidence>
<dbReference type="Pfam" id="PF00355">
    <property type="entry name" value="Rieske"/>
    <property type="match status" value="1"/>
</dbReference>
<feature type="compositionally biased region" description="Low complexity" evidence="7">
    <location>
        <begin position="14"/>
        <end position="23"/>
    </location>
</feature>
<dbReference type="InterPro" id="IPR017941">
    <property type="entry name" value="Rieske_2Fe-2S"/>
</dbReference>
<dbReference type="PROSITE" id="PS51296">
    <property type="entry name" value="RIESKE"/>
    <property type="match status" value="1"/>
</dbReference>
<evidence type="ECO:0000259" key="8">
    <source>
        <dbReference type="PROSITE" id="PS51296"/>
    </source>
</evidence>
<feature type="region of interest" description="Disordered" evidence="7">
    <location>
        <begin position="1"/>
        <end position="55"/>
    </location>
</feature>
<evidence type="ECO:0000256" key="1">
    <source>
        <dbReference type="ARBA" id="ARBA00022714"/>
    </source>
</evidence>
<dbReference type="Gene3D" id="2.102.10.10">
    <property type="entry name" value="Rieske [2Fe-2S] iron-sulphur domain"/>
    <property type="match status" value="1"/>
</dbReference>
<reference evidence="9" key="1">
    <citation type="submission" date="2018-05" db="EMBL/GenBank/DDBJ databases">
        <authorList>
            <person name="Lanie J.A."/>
            <person name="Ng W.-L."/>
            <person name="Kazmierczak K.M."/>
            <person name="Andrzejewski T.M."/>
            <person name="Davidsen T.M."/>
            <person name="Wayne K.J."/>
            <person name="Tettelin H."/>
            <person name="Glass J.I."/>
            <person name="Rusch D."/>
            <person name="Podicherti R."/>
            <person name="Tsui H.-C.T."/>
            <person name="Winkler M.E."/>
        </authorList>
    </citation>
    <scope>NUCLEOTIDE SEQUENCE</scope>
</reference>
<feature type="domain" description="Rieske" evidence="8">
    <location>
        <begin position="106"/>
        <end position="198"/>
    </location>
</feature>
<keyword evidence="5" id="KW-1015">Disulfide bond</keyword>
<evidence type="ECO:0000256" key="3">
    <source>
        <dbReference type="ARBA" id="ARBA00023004"/>
    </source>
</evidence>
<evidence type="ECO:0000256" key="7">
    <source>
        <dbReference type="SAM" id="MobiDB-lite"/>
    </source>
</evidence>
<protein>
    <recommendedName>
        <fullName evidence="8">Rieske domain-containing protein</fullName>
    </recommendedName>
</protein>
<gene>
    <name evidence="9" type="ORF">METZ01_LOCUS4641</name>
</gene>
<sequence length="221" mass="23905">MADEEKTPQMADTPTAPAGEAAKPAPPSAPGDKLKGRTTTPAARSAKKAAVDDDESPLMGRRGWMGLAWGAFTAATAGCLAATGRFMFPNVLNEPPSQFAIGFPDEYGQGVDERFKDTFGVWVVRTESDLTHEAPGFYALFSVCTHLGCTPNWLSAENKFKCPCHGSGFRPTGVNFEGPAPRPLERTRIVLAEDGQILVDKGRKFQQELGQWTDPESFLQI</sequence>
<dbReference type="InterPro" id="IPR036922">
    <property type="entry name" value="Rieske_2Fe-2S_sf"/>
</dbReference>
<dbReference type="AlphaFoldDB" id="A0A381NB97"/>
<dbReference type="InterPro" id="IPR005805">
    <property type="entry name" value="Rieske_Fe-S_prot_C"/>
</dbReference>
<keyword evidence="4" id="KW-0411">Iron-sulfur</keyword>
<accession>A0A381NB97</accession>
<dbReference type="GO" id="GO:0016020">
    <property type="term" value="C:membrane"/>
    <property type="evidence" value="ECO:0007669"/>
    <property type="project" value="InterPro"/>
</dbReference>
<evidence type="ECO:0000256" key="2">
    <source>
        <dbReference type="ARBA" id="ARBA00022723"/>
    </source>
</evidence>
<dbReference type="PANTHER" id="PTHR10134">
    <property type="entry name" value="CYTOCHROME B-C1 COMPLEX SUBUNIT RIESKE, MITOCHONDRIAL"/>
    <property type="match status" value="1"/>
</dbReference>
<keyword evidence="2" id="KW-0479">Metal-binding</keyword>
<name>A0A381NB97_9ZZZZ</name>
<dbReference type="GO" id="GO:0046872">
    <property type="term" value="F:metal ion binding"/>
    <property type="evidence" value="ECO:0007669"/>
    <property type="project" value="UniProtKB-KW"/>
</dbReference>
<keyword evidence="1" id="KW-0001">2Fe-2S</keyword>
<evidence type="ECO:0000256" key="5">
    <source>
        <dbReference type="ARBA" id="ARBA00023157"/>
    </source>
</evidence>
<dbReference type="EMBL" id="UINC01000239">
    <property type="protein sequence ID" value="SUZ51787.1"/>
    <property type="molecule type" value="Genomic_DNA"/>
</dbReference>
<dbReference type="PRINTS" id="PR00162">
    <property type="entry name" value="RIESKE"/>
</dbReference>
<evidence type="ECO:0000313" key="9">
    <source>
        <dbReference type="EMBL" id="SUZ51787.1"/>
    </source>
</evidence>
<dbReference type="GO" id="GO:0051537">
    <property type="term" value="F:2 iron, 2 sulfur cluster binding"/>
    <property type="evidence" value="ECO:0007669"/>
    <property type="project" value="UniProtKB-KW"/>
</dbReference>
<keyword evidence="3" id="KW-0408">Iron</keyword>
<evidence type="ECO:0000256" key="4">
    <source>
        <dbReference type="ARBA" id="ARBA00023014"/>
    </source>
</evidence>
<comment type="cofactor">
    <cofactor evidence="6">
        <name>[2Fe-2S] cluster</name>
        <dbReference type="ChEBI" id="CHEBI:190135"/>
    </cofactor>
</comment>
<proteinExistence type="predicted"/>
<organism evidence="9">
    <name type="scientific">marine metagenome</name>
    <dbReference type="NCBI Taxonomy" id="408172"/>
    <lineage>
        <taxon>unclassified sequences</taxon>
        <taxon>metagenomes</taxon>
        <taxon>ecological metagenomes</taxon>
    </lineage>
</organism>
<dbReference type="InterPro" id="IPR014349">
    <property type="entry name" value="Rieske_Fe-S_prot"/>
</dbReference>